<feature type="chain" id="PRO_5002175990" description="Late sexual development protein" evidence="1">
    <location>
        <begin position="18"/>
        <end position="343"/>
    </location>
</feature>
<dbReference type="InParanoid" id="A0A0C3CB83"/>
<name>A0A0C3CB83_OIDMZ</name>
<protein>
    <recommendedName>
        <fullName evidence="4">Late sexual development protein</fullName>
    </recommendedName>
</protein>
<reference evidence="3" key="2">
    <citation type="submission" date="2015-01" db="EMBL/GenBank/DDBJ databases">
        <title>Evolutionary Origins and Diversification of the Mycorrhizal Mutualists.</title>
        <authorList>
            <consortium name="DOE Joint Genome Institute"/>
            <consortium name="Mycorrhizal Genomics Consortium"/>
            <person name="Kohler A."/>
            <person name="Kuo A."/>
            <person name="Nagy L.G."/>
            <person name="Floudas D."/>
            <person name="Copeland A."/>
            <person name="Barry K.W."/>
            <person name="Cichocki N."/>
            <person name="Veneault-Fourrey C."/>
            <person name="LaButti K."/>
            <person name="Lindquist E.A."/>
            <person name="Lipzen A."/>
            <person name="Lundell T."/>
            <person name="Morin E."/>
            <person name="Murat C."/>
            <person name="Riley R."/>
            <person name="Ohm R."/>
            <person name="Sun H."/>
            <person name="Tunlid A."/>
            <person name="Henrissat B."/>
            <person name="Grigoriev I.V."/>
            <person name="Hibbett D.S."/>
            <person name="Martin F."/>
        </authorList>
    </citation>
    <scope>NUCLEOTIDE SEQUENCE [LARGE SCALE GENOMIC DNA]</scope>
    <source>
        <strain evidence="3">Zn</strain>
    </source>
</reference>
<keyword evidence="3" id="KW-1185">Reference proteome</keyword>
<reference evidence="2 3" key="1">
    <citation type="submission" date="2014-04" db="EMBL/GenBank/DDBJ databases">
        <authorList>
            <consortium name="DOE Joint Genome Institute"/>
            <person name="Kuo A."/>
            <person name="Martino E."/>
            <person name="Perotto S."/>
            <person name="Kohler A."/>
            <person name="Nagy L.G."/>
            <person name="Floudas D."/>
            <person name="Copeland A."/>
            <person name="Barry K.W."/>
            <person name="Cichocki N."/>
            <person name="Veneault-Fourrey C."/>
            <person name="LaButti K."/>
            <person name="Lindquist E.A."/>
            <person name="Lipzen A."/>
            <person name="Lundell T."/>
            <person name="Morin E."/>
            <person name="Murat C."/>
            <person name="Sun H."/>
            <person name="Tunlid A."/>
            <person name="Henrissat B."/>
            <person name="Grigoriev I.V."/>
            <person name="Hibbett D.S."/>
            <person name="Martin F."/>
            <person name="Nordberg H.P."/>
            <person name="Cantor M.N."/>
            <person name="Hua S.X."/>
        </authorList>
    </citation>
    <scope>NUCLEOTIDE SEQUENCE [LARGE SCALE GENOMIC DNA]</scope>
    <source>
        <strain evidence="2 3">Zn</strain>
    </source>
</reference>
<dbReference type="Pfam" id="PF13668">
    <property type="entry name" value="Ferritin_2"/>
    <property type="match status" value="1"/>
</dbReference>
<evidence type="ECO:0000313" key="3">
    <source>
        <dbReference type="Proteomes" id="UP000054321"/>
    </source>
</evidence>
<evidence type="ECO:0008006" key="4">
    <source>
        <dbReference type="Google" id="ProtNLM"/>
    </source>
</evidence>
<sequence length="343" mass="36132">MHFSIIATAILANVIAAAPFTYPLANGFPKVNMTTLEEIFKLAGGTTPNVSPPATLTNSGVQTLQLIAANELFEIAYFTELLHNISFGIPGYRADQYIIDSLTAIVNQEQVHALAANGVLSHANKEAIQPCQYDFPVDNFEDAVLLAQIFTDVVLGVLPLAQSQFSSNGGDEDVLIPVVGSMIAQKGEQNGLYRFLQKKVAAAAPMLTGGSPQFAFSAISQFIVPGSCPNINTIGLEAFPPLTVETVPKAMNGTQLFSVKGSIPASNVSMVYISGQNIPVTVPISNINSNGGKTFFFAPFPYDSGFARGLTIGALVSGSMPSFNSSADVAAATFYGPALIEVN</sequence>
<gene>
    <name evidence="2" type="ORF">OIDMADRAFT_132962</name>
</gene>
<accession>A0A0C3CB83</accession>
<evidence type="ECO:0000313" key="2">
    <source>
        <dbReference type="EMBL" id="KIM96163.1"/>
    </source>
</evidence>
<proteinExistence type="predicted"/>
<dbReference type="HOGENOM" id="CLU_045147_0_0_1"/>
<dbReference type="Proteomes" id="UP000054321">
    <property type="component" value="Unassembled WGS sequence"/>
</dbReference>
<keyword evidence="1" id="KW-0732">Signal</keyword>
<feature type="signal peptide" evidence="1">
    <location>
        <begin position="1"/>
        <end position="17"/>
    </location>
</feature>
<organism evidence="2 3">
    <name type="scientific">Oidiodendron maius (strain Zn)</name>
    <dbReference type="NCBI Taxonomy" id="913774"/>
    <lineage>
        <taxon>Eukaryota</taxon>
        <taxon>Fungi</taxon>
        <taxon>Dikarya</taxon>
        <taxon>Ascomycota</taxon>
        <taxon>Pezizomycotina</taxon>
        <taxon>Leotiomycetes</taxon>
        <taxon>Leotiomycetes incertae sedis</taxon>
        <taxon>Myxotrichaceae</taxon>
        <taxon>Oidiodendron</taxon>
    </lineage>
</organism>
<dbReference type="AlphaFoldDB" id="A0A0C3CB83"/>
<evidence type="ECO:0000256" key="1">
    <source>
        <dbReference type="SAM" id="SignalP"/>
    </source>
</evidence>
<dbReference type="EMBL" id="KN832885">
    <property type="protein sequence ID" value="KIM96163.1"/>
    <property type="molecule type" value="Genomic_DNA"/>
</dbReference>
<dbReference type="OrthoDB" id="5293813at2759"/>